<evidence type="ECO:0000256" key="4">
    <source>
        <dbReference type="ARBA" id="ARBA00022679"/>
    </source>
</evidence>
<evidence type="ECO:0000313" key="7">
    <source>
        <dbReference type="EMBL" id="BCQ37065.1"/>
    </source>
</evidence>
<dbReference type="HAMAP" id="MF_01002">
    <property type="entry name" value="WecF_RffT"/>
    <property type="match status" value="1"/>
</dbReference>
<comment type="subcellular location">
    <subcellularLocation>
        <location evidence="6">Cell inner membrane</location>
        <topology evidence="6">Peripheral membrane protein</topology>
    </subcellularLocation>
</comment>
<evidence type="ECO:0000256" key="2">
    <source>
        <dbReference type="ARBA" id="ARBA00022519"/>
    </source>
</evidence>
<name>A0ABM7N6F5_ERWRD</name>
<comment type="similarity">
    <text evidence="6">Belongs to the glycosyltransferase 56 family.</text>
</comment>
<comment type="catalytic activity">
    <reaction evidence="6">
        <text>beta-D-ManNAcA-(1-&gt;4)-alpha-D-GlcNAc-di-trans,octa-cis-undecaprenyl diphosphate + dTDP-4-acetamido-4,6-dideoxy-alpha-D-galactose = alpha-D-FucNAc4-(1-&gt;4)-beta-D-ManNAcA-(1-&gt;4)-D-GlcNAc-undecaprenyl diphosphate + dTDP + H(+)</text>
        <dbReference type="Rhea" id="RHEA:28759"/>
        <dbReference type="ChEBI" id="CHEBI:15378"/>
        <dbReference type="ChEBI" id="CHEBI:58369"/>
        <dbReference type="ChEBI" id="CHEBI:61495"/>
        <dbReference type="ChEBI" id="CHEBI:61496"/>
        <dbReference type="ChEBI" id="CHEBI:68493"/>
        <dbReference type="EC" id="2.4.1.325"/>
    </reaction>
</comment>
<evidence type="ECO:0000256" key="1">
    <source>
        <dbReference type="ARBA" id="ARBA00022475"/>
    </source>
</evidence>
<proteinExistence type="inferred from homology"/>
<evidence type="ECO:0000256" key="6">
    <source>
        <dbReference type="HAMAP-Rule" id="MF_01002"/>
    </source>
</evidence>
<reference evidence="7 8" key="1">
    <citation type="submission" date="2021-01" db="EMBL/GenBank/DDBJ databases">
        <title>Complete genome sequence of Erwinia rhapontici MAFF 311153.</title>
        <authorList>
            <person name="Morohoshi T."/>
            <person name="Someya N."/>
        </authorList>
    </citation>
    <scope>NUCLEOTIDE SEQUENCE [LARGE SCALE GENOMIC DNA]</scope>
    <source>
        <strain evidence="7 8">MAFF 311153</strain>
    </source>
</reference>
<dbReference type="InterPro" id="IPR009993">
    <property type="entry name" value="WecF"/>
</dbReference>
<comment type="function">
    <text evidence="6">Catalyzes the synthesis of Und-PP-GlcNAc-ManNAcA-Fuc4NAc (Lipid III), the third lipid-linked intermediate involved in ECA synthesis.</text>
</comment>
<evidence type="ECO:0000256" key="5">
    <source>
        <dbReference type="ARBA" id="ARBA00023136"/>
    </source>
</evidence>
<keyword evidence="5 6" id="KW-0472">Membrane</keyword>
<dbReference type="NCBIfam" id="NF002755">
    <property type="entry name" value="PRK02797.1-4"/>
    <property type="match status" value="1"/>
</dbReference>
<keyword evidence="4 6" id="KW-0808">Transferase</keyword>
<dbReference type="RefSeq" id="WP_213202180.1">
    <property type="nucleotide sequence ID" value="NZ_AP024329.1"/>
</dbReference>
<evidence type="ECO:0000313" key="8">
    <source>
        <dbReference type="Proteomes" id="UP000677515"/>
    </source>
</evidence>
<gene>
    <name evidence="6 7" type="primary">wecF</name>
    <name evidence="6" type="synonym">rffT</name>
    <name evidence="7" type="ORF">ERHA53_44080</name>
</gene>
<dbReference type="NCBIfam" id="NF002753">
    <property type="entry name" value="PRK02797.1-2"/>
    <property type="match status" value="1"/>
</dbReference>
<comment type="pathway">
    <text evidence="6">Bacterial outer membrane biogenesis; enterobacterial common antigen biosynthesis.</text>
</comment>
<dbReference type="Pfam" id="PF07429">
    <property type="entry name" value="Glyco_transf_56"/>
    <property type="match status" value="1"/>
</dbReference>
<dbReference type="Proteomes" id="UP000677515">
    <property type="component" value="Chromosome"/>
</dbReference>
<sequence length="358" mass="40911">MTRVIHLLGSDIPHHNQTVLSFFDQQLHDVVPVAAAREFWLVSAQPEMAQPFTRLNIRVFANKAALAAAVITTGRRERDTRFFCHGQFNPRLWLALLSGQLKRSQIYWHIWGADLYEDSTRLKFRLFYLLRRQAQKRVAQVFATRGDINHFHQRHPKVPASLLYFPTRLAQNVQSSDEPQGQLTLLLGNSGDASNRHIQALQSIHQQFGDNVRVKVPLGYPANNEAYIQRVRDAAAALFAPGVVELLTEKLAFSDYLKLIARCHLGYFIFERQQGIGTLCLLMQANVPFVLNRKNPFWQDLAEQQVPVLFEGDPLDAATVKEARRQMMLLDKSHIAFFEPGYLSGWQQALRRVEGDTA</sequence>
<accession>A0ABM7N6F5</accession>
<keyword evidence="8" id="KW-1185">Reference proteome</keyword>
<dbReference type="EC" id="2.4.1.325" evidence="6"/>
<keyword evidence="2 6" id="KW-0997">Cell inner membrane</keyword>
<dbReference type="EMBL" id="AP024329">
    <property type="protein sequence ID" value="BCQ37065.1"/>
    <property type="molecule type" value="Genomic_DNA"/>
</dbReference>
<organism evidence="7 8">
    <name type="scientific">Erwinia rhapontici</name>
    <name type="common">Pectobacterium rhapontici</name>
    <dbReference type="NCBI Taxonomy" id="55212"/>
    <lineage>
        <taxon>Bacteria</taxon>
        <taxon>Pseudomonadati</taxon>
        <taxon>Pseudomonadota</taxon>
        <taxon>Gammaproteobacteria</taxon>
        <taxon>Enterobacterales</taxon>
        <taxon>Erwiniaceae</taxon>
        <taxon>Erwinia</taxon>
    </lineage>
</organism>
<evidence type="ECO:0000256" key="3">
    <source>
        <dbReference type="ARBA" id="ARBA00022676"/>
    </source>
</evidence>
<keyword evidence="3 6" id="KW-0328">Glycosyltransferase</keyword>
<keyword evidence="1 6" id="KW-1003">Cell membrane</keyword>
<protein>
    <recommendedName>
        <fullName evidence="6">TDP-N-acetylfucosamine:lipid II N-acetylfucosaminyltransferase</fullName>
        <ecNumber evidence="6">2.4.1.325</ecNumber>
    </recommendedName>
    <alternativeName>
        <fullName evidence="6">4-alpha-L-fucosyltransferase</fullName>
    </alternativeName>
    <alternativeName>
        <fullName evidence="6">TDP-Fuc4NAc:lipid II Fuc4NAc transferase</fullName>
        <shortName evidence="6">Fuc4NAc transferase</shortName>
    </alternativeName>
</protein>